<dbReference type="InterPro" id="IPR008979">
    <property type="entry name" value="Galactose-bd-like_sf"/>
</dbReference>
<dbReference type="GO" id="GO:0005737">
    <property type="term" value="C:cytoplasm"/>
    <property type="evidence" value="ECO:0007669"/>
    <property type="project" value="TreeGrafter"/>
</dbReference>
<dbReference type="InterPro" id="IPR036047">
    <property type="entry name" value="F-box-like_dom_sf"/>
</dbReference>
<dbReference type="InterPro" id="IPR039752">
    <property type="entry name" value="F-box_only"/>
</dbReference>
<evidence type="ECO:0000313" key="4">
    <source>
        <dbReference type="Proteomes" id="UP000075809"/>
    </source>
</evidence>
<dbReference type="GO" id="GO:0006516">
    <property type="term" value="P:glycoprotein catabolic process"/>
    <property type="evidence" value="ECO:0007669"/>
    <property type="project" value="TreeGrafter"/>
</dbReference>
<organism evidence="3 4">
    <name type="scientific">Mycetomoellerius zeteki</name>
    <dbReference type="NCBI Taxonomy" id="64791"/>
    <lineage>
        <taxon>Eukaryota</taxon>
        <taxon>Metazoa</taxon>
        <taxon>Ecdysozoa</taxon>
        <taxon>Arthropoda</taxon>
        <taxon>Hexapoda</taxon>
        <taxon>Insecta</taxon>
        <taxon>Pterygota</taxon>
        <taxon>Neoptera</taxon>
        <taxon>Endopterygota</taxon>
        <taxon>Hymenoptera</taxon>
        <taxon>Apocrita</taxon>
        <taxon>Aculeata</taxon>
        <taxon>Formicoidea</taxon>
        <taxon>Formicidae</taxon>
        <taxon>Myrmicinae</taxon>
        <taxon>Mycetomoellerius</taxon>
    </lineage>
</organism>
<evidence type="ECO:0000259" key="1">
    <source>
        <dbReference type="PROSITE" id="PS50181"/>
    </source>
</evidence>
<dbReference type="PROSITE" id="PS51114">
    <property type="entry name" value="FBA"/>
    <property type="match status" value="1"/>
</dbReference>
<dbReference type="SMART" id="SM00256">
    <property type="entry name" value="FBOX"/>
    <property type="match status" value="1"/>
</dbReference>
<dbReference type="Proteomes" id="UP000075809">
    <property type="component" value="Unassembled WGS sequence"/>
</dbReference>
<dbReference type="EMBL" id="KQ982562">
    <property type="protein sequence ID" value="KYQ54941.1"/>
    <property type="molecule type" value="Genomic_DNA"/>
</dbReference>
<proteinExistence type="predicted"/>
<name>A0A151X3H5_9HYME</name>
<accession>A0A151X3H5</accession>
<dbReference type="Pfam" id="PF04300">
    <property type="entry name" value="FBA"/>
    <property type="match status" value="1"/>
</dbReference>
<dbReference type="STRING" id="64791.A0A151X3H5"/>
<dbReference type="Pfam" id="PF12937">
    <property type="entry name" value="F-box-like"/>
    <property type="match status" value="1"/>
</dbReference>
<dbReference type="SUPFAM" id="SSF49785">
    <property type="entry name" value="Galactose-binding domain-like"/>
    <property type="match status" value="1"/>
</dbReference>
<dbReference type="OrthoDB" id="1107553at2759"/>
<dbReference type="GO" id="GO:0061630">
    <property type="term" value="F:ubiquitin protein ligase activity"/>
    <property type="evidence" value="ECO:0007669"/>
    <property type="project" value="TreeGrafter"/>
</dbReference>
<dbReference type="InterPro" id="IPR007397">
    <property type="entry name" value="F-box-assoc_dom"/>
</dbReference>
<sequence length="342" mass="40407">MMEQFNATPSNFHVEFDEENDDGLILCDKFLPVEMLMKIFAHIDCKTTIMNCLLVCKRWKTLMTYVWYKKTKQTLMDKSILWNNEVPWSIYYIACSKKLFERNLIRNHSGAIGICKWEIPTKKIGLNNVQLFRSLILVEKLPDSVPELPQTEPLFRDTQTCFNFCLFEKGEIPSKEQYIHLEYEGISPYILDTYQPPIMVSDWYCCPTGDPIIYKLNVSLYGERGPNNVHSLIKCLKFQDIVEGERQNQWLQISHEFRNYGTGVRSICFEHKAGQYRDIKWKEGFNDNTFKVAGAYVCVKLPKNICSSTSTKAVFHTRRQHCEHSKNYRSMRQWCKEMRERY</sequence>
<dbReference type="KEGG" id="mzt:108723267"/>
<dbReference type="GO" id="GO:0031146">
    <property type="term" value="P:SCF-dependent proteasomal ubiquitin-dependent protein catabolic process"/>
    <property type="evidence" value="ECO:0007669"/>
    <property type="project" value="TreeGrafter"/>
</dbReference>
<evidence type="ECO:0000259" key="2">
    <source>
        <dbReference type="PROSITE" id="PS51114"/>
    </source>
</evidence>
<dbReference type="PROSITE" id="PS50181">
    <property type="entry name" value="FBOX"/>
    <property type="match status" value="1"/>
</dbReference>
<dbReference type="Gene3D" id="1.20.1280.50">
    <property type="match status" value="1"/>
</dbReference>
<dbReference type="SUPFAM" id="SSF81383">
    <property type="entry name" value="F-box domain"/>
    <property type="match status" value="1"/>
</dbReference>
<evidence type="ECO:0000313" key="3">
    <source>
        <dbReference type="EMBL" id="KYQ54941.1"/>
    </source>
</evidence>
<dbReference type="AlphaFoldDB" id="A0A151X3H5"/>
<dbReference type="PANTHER" id="PTHR12125:SF5">
    <property type="entry name" value="F-BOX DOMAIN-CONTAINING PROTEIN"/>
    <property type="match status" value="1"/>
</dbReference>
<dbReference type="SMART" id="SM01198">
    <property type="entry name" value="FBA"/>
    <property type="match status" value="1"/>
</dbReference>
<feature type="domain" description="F-box" evidence="1">
    <location>
        <begin position="31"/>
        <end position="70"/>
    </location>
</feature>
<dbReference type="InterPro" id="IPR001810">
    <property type="entry name" value="F-box_dom"/>
</dbReference>
<gene>
    <name evidence="3" type="ORF">ALC60_06282</name>
</gene>
<protein>
    <submittedName>
        <fullName evidence="3">F-box only protein 2</fullName>
    </submittedName>
</protein>
<feature type="domain" description="FBA" evidence="2">
    <location>
        <begin position="91"/>
        <end position="296"/>
    </location>
</feature>
<dbReference type="GO" id="GO:0019005">
    <property type="term" value="C:SCF ubiquitin ligase complex"/>
    <property type="evidence" value="ECO:0007669"/>
    <property type="project" value="TreeGrafter"/>
</dbReference>
<dbReference type="PANTHER" id="PTHR12125">
    <property type="entry name" value="F-BOX ONLY PROTEIN 6-LIKE PROTEIN"/>
    <property type="match status" value="1"/>
</dbReference>
<keyword evidence="4" id="KW-1185">Reference proteome</keyword>
<dbReference type="Gene3D" id="2.60.120.260">
    <property type="entry name" value="Galactose-binding domain-like"/>
    <property type="match status" value="1"/>
</dbReference>
<dbReference type="GO" id="GO:0036503">
    <property type="term" value="P:ERAD pathway"/>
    <property type="evidence" value="ECO:0007669"/>
    <property type="project" value="TreeGrafter"/>
</dbReference>
<reference evidence="3 4" key="1">
    <citation type="submission" date="2015-09" db="EMBL/GenBank/DDBJ databases">
        <title>Trachymyrmex zeteki WGS genome.</title>
        <authorList>
            <person name="Nygaard S."/>
            <person name="Hu H."/>
            <person name="Boomsma J."/>
            <person name="Zhang G."/>
        </authorList>
    </citation>
    <scope>NUCLEOTIDE SEQUENCE [LARGE SCALE GENOMIC DNA]</scope>
    <source>
        <strain evidence="3">Tzet28-1</strain>
        <tissue evidence="3">Whole body</tissue>
    </source>
</reference>